<feature type="zinc finger region" description="C3H1-type" evidence="4">
    <location>
        <begin position="179"/>
        <end position="206"/>
    </location>
</feature>
<dbReference type="Pfam" id="PF14608">
    <property type="entry name" value="zf-CCCH_2"/>
    <property type="match status" value="2"/>
</dbReference>
<gene>
    <name evidence="7" type="ORF">BRENAR_LOCUS4555</name>
</gene>
<evidence type="ECO:0000313" key="7">
    <source>
        <dbReference type="EMBL" id="VEU23826.1"/>
    </source>
</evidence>
<evidence type="ECO:0000256" key="5">
    <source>
        <dbReference type="SAM" id="MobiDB-lite"/>
    </source>
</evidence>
<dbReference type="STRING" id="13370.A0A448YSD9"/>
<keyword evidence="1 4" id="KW-0479">Metal-binding</keyword>
<feature type="domain" description="C3H1-type" evidence="6">
    <location>
        <begin position="234"/>
        <end position="260"/>
    </location>
</feature>
<dbReference type="PANTHER" id="PTHR46156:SF1">
    <property type="entry name" value="ZINC FINGER CCCH DOMAIN-CONTAINING PROTEIN 3"/>
    <property type="match status" value="1"/>
</dbReference>
<dbReference type="AlphaFoldDB" id="A0A448YSD9"/>
<dbReference type="InParanoid" id="A0A448YSD9"/>
<reference evidence="7 8" key="1">
    <citation type="submission" date="2018-12" db="EMBL/GenBank/DDBJ databases">
        <authorList>
            <person name="Tiukova I."/>
            <person name="Dainat J."/>
        </authorList>
    </citation>
    <scope>NUCLEOTIDE SEQUENCE [LARGE SCALE GENOMIC DNA]</scope>
</reference>
<name>A0A448YSD9_BRENA</name>
<evidence type="ECO:0000313" key="8">
    <source>
        <dbReference type="Proteomes" id="UP000290900"/>
    </source>
</evidence>
<evidence type="ECO:0000256" key="2">
    <source>
        <dbReference type="ARBA" id="ARBA00022771"/>
    </source>
</evidence>
<feature type="zinc finger region" description="C3H1-type" evidence="4">
    <location>
        <begin position="262"/>
        <end position="290"/>
    </location>
</feature>
<keyword evidence="2 4" id="KW-0863">Zinc-finger</keyword>
<feature type="zinc finger region" description="C3H1-type" evidence="4">
    <location>
        <begin position="234"/>
        <end position="260"/>
    </location>
</feature>
<keyword evidence="3 4" id="KW-0862">Zinc</keyword>
<keyword evidence="8" id="KW-1185">Reference proteome</keyword>
<accession>A0A448YSD9</accession>
<organism evidence="7 8">
    <name type="scientific">Brettanomyces naardenensis</name>
    <name type="common">Yeast</name>
    <dbReference type="NCBI Taxonomy" id="13370"/>
    <lineage>
        <taxon>Eukaryota</taxon>
        <taxon>Fungi</taxon>
        <taxon>Dikarya</taxon>
        <taxon>Ascomycota</taxon>
        <taxon>Saccharomycotina</taxon>
        <taxon>Pichiomycetes</taxon>
        <taxon>Pichiales</taxon>
        <taxon>Pichiaceae</taxon>
        <taxon>Brettanomyces</taxon>
    </lineage>
</organism>
<dbReference type="Gene3D" id="4.10.1000.10">
    <property type="entry name" value="Zinc finger, CCCH-type"/>
    <property type="match status" value="2"/>
</dbReference>
<proteinExistence type="predicted"/>
<dbReference type="GO" id="GO:0008270">
    <property type="term" value="F:zinc ion binding"/>
    <property type="evidence" value="ECO:0007669"/>
    <property type="project" value="UniProtKB-KW"/>
</dbReference>
<evidence type="ECO:0000256" key="1">
    <source>
        <dbReference type="ARBA" id="ARBA00022723"/>
    </source>
</evidence>
<dbReference type="SUPFAM" id="SSF90229">
    <property type="entry name" value="CCCH zinc finger"/>
    <property type="match status" value="1"/>
</dbReference>
<dbReference type="GO" id="GO:0005634">
    <property type="term" value="C:nucleus"/>
    <property type="evidence" value="ECO:0007669"/>
    <property type="project" value="TreeGrafter"/>
</dbReference>
<dbReference type="InterPro" id="IPR000571">
    <property type="entry name" value="Znf_CCCH"/>
</dbReference>
<dbReference type="PROSITE" id="PS50103">
    <property type="entry name" value="ZF_C3H1"/>
    <property type="match status" value="3"/>
</dbReference>
<evidence type="ECO:0000256" key="3">
    <source>
        <dbReference type="ARBA" id="ARBA00022833"/>
    </source>
</evidence>
<dbReference type="Proteomes" id="UP000290900">
    <property type="component" value="Unassembled WGS sequence"/>
</dbReference>
<sequence length="395" mass="45334">MSEKQRLLKQLRELQEGIDRRREGIRRLLIVKQQQLSKQQEKLKKRIHGNIKPKSIISSRTGNQHEVIEITKKDDHQVQQELLKFRALGRAKKRLFRNVYKNRIKYNYKNRILINELKYVSTDGGNTLALVSTQKENSAPKAELTSIDDLELWITFKGKKYVKDYQANYNLQSKDRIVNPKREECAYYTRSGQCVNPKCRYLHTTGHVALCPSILSTQRRCTNDRCLLSHQPSQFNAPSCKFFQDGACTNANCVYSHKLESGSDTPVCREFVINGYCDKGRECPLRHTFDCPDLQEYGYCLRGRSCHLNHLLAVRTDNTGSNKATGQPTEPIRNVDNDDVLVFFDDSKLSPKEVVDDSLGDKVLRSLSSPAADGERLRQDEGGSQFSRNDDFVPL</sequence>
<protein>
    <submittedName>
        <fullName evidence="7">DEKNAAC104857</fullName>
    </submittedName>
</protein>
<dbReference type="SMART" id="SM00356">
    <property type="entry name" value="ZnF_C3H1"/>
    <property type="match status" value="4"/>
</dbReference>
<feature type="region of interest" description="Disordered" evidence="5">
    <location>
        <begin position="366"/>
        <end position="395"/>
    </location>
</feature>
<dbReference type="EMBL" id="CAACVR010000056">
    <property type="protein sequence ID" value="VEU23826.1"/>
    <property type="molecule type" value="Genomic_DNA"/>
</dbReference>
<dbReference type="PANTHER" id="PTHR46156">
    <property type="entry name" value="CCCH ZINGC FINGER"/>
    <property type="match status" value="1"/>
</dbReference>
<evidence type="ECO:0000256" key="4">
    <source>
        <dbReference type="PROSITE-ProRule" id="PRU00723"/>
    </source>
</evidence>
<feature type="domain" description="C3H1-type" evidence="6">
    <location>
        <begin position="262"/>
        <end position="290"/>
    </location>
</feature>
<dbReference type="InterPro" id="IPR036855">
    <property type="entry name" value="Znf_CCCH_sf"/>
</dbReference>
<feature type="domain" description="C3H1-type" evidence="6">
    <location>
        <begin position="179"/>
        <end position="206"/>
    </location>
</feature>
<dbReference type="OrthoDB" id="410307at2759"/>
<evidence type="ECO:0000259" key="6">
    <source>
        <dbReference type="PROSITE" id="PS50103"/>
    </source>
</evidence>